<dbReference type="AlphaFoldDB" id="A0A0D8LAU8"/>
<accession>A0A0D8LAU8</accession>
<name>A0A0D8LAU8_MORMO</name>
<evidence type="ECO:0000313" key="1">
    <source>
        <dbReference type="EMBL" id="KJF78977.1"/>
    </source>
</evidence>
<proteinExistence type="predicted"/>
<reference evidence="1 2" key="1">
    <citation type="submission" date="2015-02" db="EMBL/GenBank/DDBJ databases">
        <title>Whole genome shotgun sequencing of cultured foodborne pathogen.</title>
        <authorList>
            <person name="Timme R."/>
            <person name="Allard M.W."/>
            <person name="Strain E."/>
            <person name="Evans P.S."/>
            <person name="Brown E."/>
        </authorList>
    </citation>
    <scope>NUCLEOTIDE SEQUENCE [LARGE SCALE GENOMIC DNA]</scope>
    <source>
        <strain evidence="1 2">GCSL-TSO-24</strain>
    </source>
</reference>
<protein>
    <submittedName>
        <fullName evidence="1">Uncharacterized protein</fullName>
    </submittedName>
</protein>
<sequence length="59" mass="6577">MLDALLSQRAFPVHIRGYYLEAPLPDVFIGEICLLWQDVTCCVLLGRAQVVGLMNTIPC</sequence>
<comment type="caution">
    <text evidence="1">The sequence shown here is derived from an EMBL/GenBank/DDBJ whole genome shotgun (WGS) entry which is preliminary data.</text>
</comment>
<dbReference type="EMBL" id="JZSH01000012">
    <property type="protein sequence ID" value="KJF78977.1"/>
    <property type="molecule type" value="Genomic_DNA"/>
</dbReference>
<organism evidence="1 2">
    <name type="scientific">Morganella morganii</name>
    <name type="common">Proteus morganii</name>
    <dbReference type="NCBI Taxonomy" id="582"/>
    <lineage>
        <taxon>Bacteria</taxon>
        <taxon>Pseudomonadati</taxon>
        <taxon>Pseudomonadota</taxon>
        <taxon>Gammaproteobacteria</taxon>
        <taxon>Enterobacterales</taxon>
        <taxon>Morganellaceae</taxon>
        <taxon>Morganella</taxon>
    </lineage>
</organism>
<evidence type="ECO:0000313" key="2">
    <source>
        <dbReference type="Proteomes" id="UP000032582"/>
    </source>
</evidence>
<dbReference type="Proteomes" id="UP000032582">
    <property type="component" value="Unassembled WGS sequence"/>
</dbReference>
<dbReference type="PATRIC" id="fig|582.24.peg.693"/>
<gene>
    <name evidence="1" type="ORF">UA45_02350</name>
</gene>